<keyword evidence="6" id="KW-0227">DNA damage</keyword>
<evidence type="ECO:0000256" key="11">
    <source>
        <dbReference type="ARBA" id="ARBA00025373"/>
    </source>
</evidence>
<dbReference type="InterPro" id="IPR007695">
    <property type="entry name" value="DNA_mismatch_repair_MutS-lik_N"/>
</dbReference>
<dbReference type="PANTHER" id="PTHR11361:SF122">
    <property type="entry name" value="DNA MISMATCH REPAIR PROTEIN MSH3"/>
    <property type="match status" value="1"/>
</dbReference>
<dbReference type="InterPro" id="IPR000432">
    <property type="entry name" value="DNA_mismatch_repair_MutS_C"/>
</dbReference>
<dbReference type="PROSITE" id="PS00486">
    <property type="entry name" value="DNA_MISMATCH_REPAIR_2"/>
    <property type="match status" value="1"/>
</dbReference>
<dbReference type="InterPro" id="IPR036187">
    <property type="entry name" value="DNA_mismatch_repair_MutS_sf"/>
</dbReference>
<accession>A0ABR4H431</accession>
<organism evidence="16 17">
    <name type="scientific">Aspergillus granulosus</name>
    <dbReference type="NCBI Taxonomy" id="176169"/>
    <lineage>
        <taxon>Eukaryota</taxon>
        <taxon>Fungi</taxon>
        <taxon>Dikarya</taxon>
        <taxon>Ascomycota</taxon>
        <taxon>Pezizomycotina</taxon>
        <taxon>Eurotiomycetes</taxon>
        <taxon>Eurotiomycetidae</taxon>
        <taxon>Eurotiales</taxon>
        <taxon>Aspergillaceae</taxon>
        <taxon>Aspergillus</taxon>
        <taxon>Aspergillus subgen. Nidulantes</taxon>
    </lineage>
</organism>
<evidence type="ECO:0000256" key="9">
    <source>
        <dbReference type="ARBA" id="ARBA00023204"/>
    </source>
</evidence>
<sequence>MPLPSSQSSASSSPSLKRKQPTISSFFTKKPLAPQHSPNEASRPPTGARINEPEEPENTNDSVEDDDEDIVAPAPKRSKTNGSQPEQRSPAAKPQTSPAEQAPQPTSGQRTELLKFTSSPAIALDEGETAEAESEEARQRKKEREKLHQKFVRKLGGADCAVGINRRRISEATPTEETAEDEDDEETPPAPTKGRAAGKRGGGKLTPMEKQIIEIKQKHMDTILLVEVGYKFRFFGEDARVAAKELSIVCIPGKLRYDEHPSEAHLNRFASASIPVARLHVHVKRLVSAGHKVGVVRQLETAALKAAGDNRNAPFVRKLTNVYTKSTYIDDVEGLEGSTAGTPGASATGYILCLTETNARGWGNDEKVHVGIVAVQPITGDIIYDEFEDGFMRSEIETRLLHIAPCELLIVGELSKATEKLVKHLSGSKTNVFGDQIRVEHTPKPKTAAAESHSHVSSFYARKMKSVEAADDEVASNLLQKVLNLPDHVTICLSAMIKHMTEYGLEHVLELTKYFQHFSSRSHMLLNGNTLTSLEIYQNQTDHTAKGSLFWTLDRTQTRFGQRMLRKWVGRPLLDRCQLEERINAVEELKDPQNTVTVERIKSLLGKVKHDLEKGLIRIYYGKCSRPELLNILQTMQMIAQEFSDIKSPADTGFSSPAISQAILSLPTILDDVVSFLNKISMHAARNDDKYAFFREEEETEEISEHKLGIGGVEHELEEHRFEAGEALGKTKVTYSSVAGIDFLIEIENHSSFIRHVPASWVKISGTKRVSRFHTPQVIKLIRQRDQHREALAAACDKAFLAFQAEIAASYQTLRDCVQSLATLDCLISLATIASQPGYVKPEYTEETCIHVQQGRHPMVEQLLLDSYVPNDIDLGSDTTRALLVTGPNMGGKSSYVRQVALISIMGQIGSYVPAQSAKLGMLDAVFTRMGAFDNMLAGESTFMVELSETADILKQATPRSLVILDELGRGTSTHDGVAIAQAVLDYMVRSLRSLTLFITHYQHLSSMVNSFPDNELRNVHMRFSELKKGADEEITFLYEVGEGVAHRSYGLNVARLANLPSSMLQMAKQKSAELEEKIRRRRLAGLVATVEEVMETGDESMIDRLVSSMEDL</sequence>
<evidence type="ECO:0000256" key="14">
    <source>
        <dbReference type="SAM" id="MobiDB-lite"/>
    </source>
</evidence>
<evidence type="ECO:0000256" key="10">
    <source>
        <dbReference type="ARBA" id="ARBA00023242"/>
    </source>
</evidence>
<protein>
    <recommendedName>
        <fullName evidence="3">DNA mismatch repair protein MSH3</fullName>
    </recommendedName>
    <alternativeName>
        <fullName evidence="4">DNA mismatch repair protein msh3</fullName>
    </alternativeName>
    <alternativeName>
        <fullName evidence="13">MutS protein homolog 3</fullName>
    </alternativeName>
</protein>
<evidence type="ECO:0000256" key="7">
    <source>
        <dbReference type="ARBA" id="ARBA00022840"/>
    </source>
</evidence>
<dbReference type="InterPro" id="IPR036678">
    <property type="entry name" value="MutS_con_dom_sf"/>
</dbReference>
<feature type="compositionally biased region" description="Basic and acidic residues" evidence="14">
    <location>
        <begin position="135"/>
        <end position="145"/>
    </location>
</feature>
<dbReference type="EMBL" id="JBFXLT010000085">
    <property type="protein sequence ID" value="KAL2809622.1"/>
    <property type="molecule type" value="Genomic_DNA"/>
</dbReference>
<dbReference type="InterPro" id="IPR027417">
    <property type="entry name" value="P-loop_NTPase"/>
</dbReference>
<dbReference type="NCBIfam" id="NF003810">
    <property type="entry name" value="PRK05399.1"/>
    <property type="match status" value="1"/>
</dbReference>
<dbReference type="SUPFAM" id="SSF52540">
    <property type="entry name" value="P-loop containing nucleoside triphosphate hydrolases"/>
    <property type="match status" value="1"/>
</dbReference>
<keyword evidence="7" id="KW-0067">ATP-binding</keyword>
<feature type="compositionally biased region" description="Low complexity" evidence="14">
    <location>
        <begin position="1"/>
        <end position="15"/>
    </location>
</feature>
<dbReference type="SMART" id="SM00534">
    <property type="entry name" value="MUTSac"/>
    <property type="match status" value="1"/>
</dbReference>
<evidence type="ECO:0000256" key="6">
    <source>
        <dbReference type="ARBA" id="ARBA00022763"/>
    </source>
</evidence>
<evidence type="ECO:0000313" key="16">
    <source>
        <dbReference type="EMBL" id="KAL2809622.1"/>
    </source>
</evidence>
<comment type="function">
    <text evidence="11">Component of the post-replicative DNA mismatch repair system (MMR). Heterodimerizes with MSH2 to form MutS beta, which binds to DNA mismatches thereby initiating DNA repair. MSH3 provides substrate-binding and substrate specificity to the complex. When bound, the MutS beta heterodimer bends the DNA helix and shields approximately 20 base pairs. Acts mainly to repair insertion-deletion loops (IDLs) from 2 to 13 nucleotides in size, but can also repair base-base and single insertion-deletion mismatches that occur during replication. After mismatch binding, forms a ternary complex with the MutL alpha heterodimer, which is thought to be responsible for directing the downstream MMR events, including strand discrimination, excision, and resynthesis. ATP binding and hydrolysis play a pivotal role in mismatch repair functions.</text>
</comment>
<feature type="region of interest" description="Disordered" evidence="14">
    <location>
        <begin position="166"/>
        <end position="205"/>
    </location>
</feature>
<feature type="compositionally biased region" description="Polar residues" evidence="14">
    <location>
        <begin position="94"/>
        <end position="120"/>
    </location>
</feature>
<feature type="domain" description="DNA mismatch repair proteins mutS family" evidence="15">
    <location>
        <begin position="961"/>
        <end position="977"/>
    </location>
</feature>
<dbReference type="InterPro" id="IPR007696">
    <property type="entry name" value="DNA_mismatch_repair_MutS_core"/>
</dbReference>
<feature type="compositionally biased region" description="Acidic residues" evidence="14">
    <location>
        <begin position="53"/>
        <end position="70"/>
    </location>
</feature>
<dbReference type="InterPro" id="IPR016151">
    <property type="entry name" value="DNA_mismatch_repair_MutS_N"/>
</dbReference>
<keyword evidence="17" id="KW-1185">Reference proteome</keyword>
<name>A0ABR4H431_9EURO</name>
<comment type="subcellular location">
    <subcellularLocation>
        <location evidence="1">Nucleus</location>
    </subcellularLocation>
</comment>
<dbReference type="Gene3D" id="3.40.50.300">
    <property type="entry name" value="P-loop containing nucleotide triphosphate hydrolases"/>
    <property type="match status" value="1"/>
</dbReference>
<dbReference type="Pfam" id="PF01624">
    <property type="entry name" value="MutS_I"/>
    <property type="match status" value="1"/>
</dbReference>
<reference evidence="16 17" key="1">
    <citation type="submission" date="2024-07" db="EMBL/GenBank/DDBJ databases">
        <title>Section-level genome sequencing and comparative genomics of Aspergillus sections Usti and Cavernicolus.</title>
        <authorList>
            <consortium name="Lawrence Berkeley National Laboratory"/>
            <person name="Nybo J.L."/>
            <person name="Vesth T.C."/>
            <person name="Theobald S."/>
            <person name="Frisvad J.C."/>
            <person name="Larsen T.O."/>
            <person name="Kjaerboelling I."/>
            <person name="Rothschild-Mancinelli K."/>
            <person name="Lyhne E.K."/>
            <person name="Kogle M.E."/>
            <person name="Barry K."/>
            <person name="Clum A."/>
            <person name="Na H."/>
            <person name="Ledsgaard L."/>
            <person name="Lin J."/>
            <person name="Lipzen A."/>
            <person name="Kuo A."/>
            <person name="Riley R."/>
            <person name="Mondo S."/>
            <person name="Labutti K."/>
            <person name="Haridas S."/>
            <person name="Pangalinan J."/>
            <person name="Salamov A.A."/>
            <person name="Simmons B.A."/>
            <person name="Magnuson J.K."/>
            <person name="Chen J."/>
            <person name="Drula E."/>
            <person name="Henrissat B."/>
            <person name="Wiebenga A."/>
            <person name="Lubbers R.J."/>
            <person name="Gomes A.C."/>
            <person name="Makela M.R."/>
            <person name="Stajich J."/>
            <person name="Grigoriev I.V."/>
            <person name="Mortensen U.H."/>
            <person name="De Vries R.P."/>
            <person name="Baker S.E."/>
            <person name="Andersen M.R."/>
        </authorList>
    </citation>
    <scope>NUCLEOTIDE SEQUENCE [LARGE SCALE GENOMIC DNA]</scope>
    <source>
        <strain evidence="16 17">CBS 588.65</strain>
    </source>
</reference>
<feature type="compositionally biased region" description="Acidic residues" evidence="14">
    <location>
        <begin position="177"/>
        <end position="187"/>
    </location>
</feature>
<gene>
    <name evidence="16" type="ORF">BJX63DRAFT_349034</name>
</gene>
<evidence type="ECO:0000259" key="15">
    <source>
        <dbReference type="PROSITE" id="PS00486"/>
    </source>
</evidence>
<dbReference type="Proteomes" id="UP001610334">
    <property type="component" value="Unassembled WGS sequence"/>
</dbReference>
<dbReference type="Pfam" id="PF00488">
    <property type="entry name" value="MutS_V"/>
    <property type="match status" value="1"/>
</dbReference>
<dbReference type="SMART" id="SM00533">
    <property type="entry name" value="MUTSd"/>
    <property type="match status" value="1"/>
</dbReference>
<evidence type="ECO:0000256" key="1">
    <source>
        <dbReference type="ARBA" id="ARBA00004123"/>
    </source>
</evidence>
<dbReference type="SUPFAM" id="SSF48334">
    <property type="entry name" value="DNA repair protein MutS, domain III"/>
    <property type="match status" value="1"/>
</dbReference>
<evidence type="ECO:0000256" key="3">
    <source>
        <dbReference type="ARBA" id="ARBA00019000"/>
    </source>
</evidence>
<dbReference type="Gene3D" id="1.10.1420.10">
    <property type="match status" value="2"/>
</dbReference>
<keyword evidence="10" id="KW-0539">Nucleus</keyword>
<dbReference type="PANTHER" id="PTHR11361">
    <property type="entry name" value="DNA MISMATCH REPAIR PROTEIN MUTS FAMILY MEMBER"/>
    <property type="match status" value="1"/>
</dbReference>
<evidence type="ECO:0000256" key="5">
    <source>
        <dbReference type="ARBA" id="ARBA00022741"/>
    </source>
</evidence>
<dbReference type="SUPFAM" id="SSF55271">
    <property type="entry name" value="DNA repair protein MutS, domain I"/>
    <property type="match status" value="1"/>
</dbReference>
<dbReference type="Pfam" id="PF05192">
    <property type="entry name" value="MutS_III"/>
    <property type="match status" value="1"/>
</dbReference>
<dbReference type="Gene3D" id="3.40.1170.10">
    <property type="entry name" value="DNA repair protein MutS, domain I"/>
    <property type="match status" value="1"/>
</dbReference>
<evidence type="ECO:0000256" key="12">
    <source>
        <dbReference type="ARBA" id="ARBA00025902"/>
    </source>
</evidence>
<dbReference type="Gene3D" id="3.30.420.110">
    <property type="entry name" value="MutS, connector domain"/>
    <property type="match status" value="1"/>
</dbReference>
<dbReference type="Pfam" id="PF05188">
    <property type="entry name" value="MutS_II"/>
    <property type="match status" value="1"/>
</dbReference>
<evidence type="ECO:0000313" key="17">
    <source>
        <dbReference type="Proteomes" id="UP001610334"/>
    </source>
</evidence>
<evidence type="ECO:0000256" key="8">
    <source>
        <dbReference type="ARBA" id="ARBA00023125"/>
    </source>
</evidence>
<comment type="similarity">
    <text evidence="2">Belongs to the DNA mismatch repair MutS family. MSH3 subfamily.</text>
</comment>
<keyword evidence="5" id="KW-0547">Nucleotide-binding</keyword>
<dbReference type="InterPro" id="IPR045076">
    <property type="entry name" value="MutS"/>
</dbReference>
<evidence type="ECO:0000256" key="13">
    <source>
        <dbReference type="ARBA" id="ARBA00029792"/>
    </source>
</evidence>
<comment type="subunit">
    <text evidence="12">Heterodimer consisting of MSH2-MSH3 (MutS beta). Forms a ternary complex with MutL alpha (MLH1-PMS1).</text>
</comment>
<dbReference type="InterPro" id="IPR007860">
    <property type="entry name" value="DNA_mmatch_repair_MutS_con_dom"/>
</dbReference>
<keyword evidence="9" id="KW-0234">DNA repair</keyword>
<comment type="caution">
    <text evidence="16">The sequence shown here is derived from an EMBL/GenBank/DDBJ whole genome shotgun (WGS) entry which is preliminary data.</text>
</comment>
<feature type="region of interest" description="Disordered" evidence="14">
    <location>
        <begin position="1"/>
        <end position="145"/>
    </location>
</feature>
<evidence type="ECO:0000256" key="2">
    <source>
        <dbReference type="ARBA" id="ARBA00007094"/>
    </source>
</evidence>
<proteinExistence type="inferred from homology"/>
<evidence type="ECO:0000256" key="4">
    <source>
        <dbReference type="ARBA" id="ARBA00022151"/>
    </source>
</evidence>
<keyword evidence="8" id="KW-0238">DNA-binding</keyword>
<feature type="compositionally biased region" description="Acidic residues" evidence="14">
    <location>
        <begin position="125"/>
        <end position="134"/>
    </location>
</feature>